<keyword evidence="1" id="KW-0472">Membrane</keyword>
<evidence type="ECO:0000256" key="1">
    <source>
        <dbReference type="SAM" id="Phobius"/>
    </source>
</evidence>
<accession>A0ABN6YXZ7</accession>
<organism evidence="2 3">
    <name type="scientific">Claveliimonas bilis</name>
    <dbReference type="NCBI Taxonomy" id="3028070"/>
    <lineage>
        <taxon>Bacteria</taxon>
        <taxon>Bacillati</taxon>
        <taxon>Bacillota</taxon>
        <taxon>Clostridia</taxon>
        <taxon>Lachnospirales</taxon>
        <taxon>Lachnospiraceae</taxon>
        <taxon>Claveliimonas</taxon>
    </lineage>
</organism>
<evidence type="ECO:0000313" key="2">
    <source>
        <dbReference type="EMBL" id="BDZ78247.1"/>
    </source>
</evidence>
<dbReference type="RefSeq" id="WP_316265293.1">
    <property type="nucleotide sequence ID" value="NZ_AP027742.1"/>
</dbReference>
<keyword evidence="1" id="KW-1133">Transmembrane helix</keyword>
<sequence length="153" mass="17221">MSENIKQITLEETYQMEQNTDKMPENKKGFIIWVKTHKKQLILAGAGLTTIIGIILRLKSKDALETLWDSLEECVKKVPIEEQVALPDTSVLETVMPTRKYTSPTEKFDVSRHIRTMAVGRHHSAEKATEAVALGIELLPNQTIVDTYAKCVA</sequence>
<evidence type="ECO:0000313" key="3">
    <source>
        <dbReference type="Proteomes" id="UP001305815"/>
    </source>
</evidence>
<keyword evidence="1" id="KW-0812">Transmembrane</keyword>
<dbReference type="Proteomes" id="UP001305815">
    <property type="component" value="Chromosome"/>
</dbReference>
<keyword evidence="3" id="KW-1185">Reference proteome</keyword>
<reference evidence="3" key="1">
    <citation type="journal article" date="2023" name="Int. J. Syst. Evol. Microbiol.">
        <title>Claveliimonas bilis gen. nov., sp. nov., deoxycholic acid-producing bacteria isolated from human faeces, and reclassification of Sellimonas monacensis Zenner et al. 2021 as Claveliimonas monacensis comb. nov.</title>
        <authorList>
            <person name="Hisatomi A."/>
            <person name="Kastawa N.W.E.P.G."/>
            <person name="Song I."/>
            <person name="Ohkuma M."/>
            <person name="Fukiya S."/>
            <person name="Sakamoto M."/>
        </authorList>
    </citation>
    <scope>NUCLEOTIDE SEQUENCE [LARGE SCALE GENOMIC DNA]</scope>
    <source>
        <strain evidence="3">12BBH14</strain>
    </source>
</reference>
<dbReference type="EMBL" id="AP027742">
    <property type="protein sequence ID" value="BDZ78247.1"/>
    <property type="molecule type" value="Genomic_DNA"/>
</dbReference>
<feature type="transmembrane region" description="Helical" evidence="1">
    <location>
        <begin position="41"/>
        <end position="58"/>
    </location>
</feature>
<proteinExistence type="predicted"/>
<protein>
    <submittedName>
        <fullName evidence="2">Uncharacterized protein</fullName>
    </submittedName>
</protein>
<name>A0ABN6YXZ7_9FIRM</name>
<gene>
    <name evidence="2" type="ORF">Lac1_24300</name>
</gene>